<evidence type="ECO:0000256" key="5">
    <source>
        <dbReference type="ARBA" id="ARBA00022741"/>
    </source>
</evidence>
<dbReference type="OrthoDB" id="9805576at2"/>
<evidence type="ECO:0000256" key="3">
    <source>
        <dbReference type="ARBA" id="ARBA00012099"/>
    </source>
</evidence>
<dbReference type="InterPro" id="IPR043129">
    <property type="entry name" value="ATPase_NBD"/>
</dbReference>
<reference evidence="13 14" key="1">
    <citation type="submission" date="2016-10" db="EMBL/GenBank/DDBJ databases">
        <authorList>
            <person name="de Groot N.N."/>
        </authorList>
    </citation>
    <scope>NUCLEOTIDE SEQUENCE [LARGE SCALE GENOMIC DNA]</scope>
    <source>
        <strain evidence="13 14">CGMCC 1.3430</strain>
    </source>
</reference>
<evidence type="ECO:0000259" key="12">
    <source>
        <dbReference type="Pfam" id="PF02782"/>
    </source>
</evidence>
<comment type="pathway">
    <text evidence="1">Polyol metabolism; glycerol degradation via glycerol kinase pathway; sn-glycerol 3-phosphate from glycerol: step 1/1.</text>
</comment>
<evidence type="ECO:0000259" key="11">
    <source>
        <dbReference type="Pfam" id="PF00370"/>
    </source>
</evidence>
<dbReference type="GO" id="GO:0006072">
    <property type="term" value="P:glycerol-3-phosphate metabolic process"/>
    <property type="evidence" value="ECO:0007669"/>
    <property type="project" value="InterPro"/>
</dbReference>
<dbReference type="GO" id="GO:0005829">
    <property type="term" value="C:cytosol"/>
    <property type="evidence" value="ECO:0007669"/>
    <property type="project" value="UniProtKB-ARBA"/>
</dbReference>
<dbReference type="InterPro" id="IPR000577">
    <property type="entry name" value="Carb_kinase_FGGY"/>
</dbReference>
<dbReference type="InterPro" id="IPR018485">
    <property type="entry name" value="FGGY_C"/>
</dbReference>
<feature type="domain" description="Carbohydrate kinase FGGY C-terminal" evidence="12">
    <location>
        <begin position="259"/>
        <end position="446"/>
    </location>
</feature>
<dbReference type="InterPro" id="IPR018483">
    <property type="entry name" value="Carb_kinase_FGGY_CS"/>
</dbReference>
<dbReference type="SUPFAM" id="SSF53067">
    <property type="entry name" value="Actin-like ATPase domain"/>
    <property type="match status" value="2"/>
</dbReference>
<dbReference type="GO" id="GO:0004370">
    <property type="term" value="F:glycerol kinase activity"/>
    <property type="evidence" value="ECO:0007669"/>
    <property type="project" value="UniProtKB-EC"/>
</dbReference>
<dbReference type="PROSITE" id="PS00933">
    <property type="entry name" value="FGGY_KINASES_1"/>
    <property type="match status" value="1"/>
</dbReference>
<dbReference type="STRING" id="152573.SAMN04488051_103491"/>
<dbReference type="Gene3D" id="3.30.420.40">
    <property type="match status" value="2"/>
</dbReference>
<evidence type="ECO:0000256" key="2">
    <source>
        <dbReference type="ARBA" id="ARBA00009156"/>
    </source>
</evidence>
<keyword evidence="5" id="KW-0547">Nucleotide-binding</keyword>
<evidence type="ECO:0000313" key="14">
    <source>
        <dbReference type="Proteomes" id="UP000198773"/>
    </source>
</evidence>
<keyword evidence="6 13" id="KW-0418">Kinase</keyword>
<dbReference type="Pfam" id="PF00370">
    <property type="entry name" value="FGGY_N"/>
    <property type="match status" value="1"/>
</dbReference>
<accession>A0A1H4BRR2</accession>
<evidence type="ECO:0000256" key="7">
    <source>
        <dbReference type="ARBA" id="ARBA00022798"/>
    </source>
</evidence>
<dbReference type="GO" id="GO:0019563">
    <property type="term" value="P:glycerol catabolic process"/>
    <property type="evidence" value="ECO:0007669"/>
    <property type="project" value="TreeGrafter"/>
</dbReference>
<keyword evidence="14" id="KW-1185">Reference proteome</keyword>
<dbReference type="InterPro" id="IPR005999">
    <property type="entry name" value="Glycerol_kin"/>
</dbReference>
<evidence type="ECO:0000256" key="8">
    <source>
        <dbReference type="ARBA" id="ARBA00022840"/>
    </source>
</evidence>
<dbReference type="NCBIfam" id="TIGR01311">
    <property type="entry name" value="glycerol_kin"/>
    <property type="match status" value="1"/>
</dbReference>
<proteinExistence type="inferred from homology"/>
<gene>
    <name evidence="13" type="ORF">SAMN04488051_103491</name>
</gene>
<evidence type="ECO:0000313" key="13">
    <source>
        <dbReference type="EMBL" id="SEA50835.1"/>
    </source>
</evidence>
<evidence type="ECO:0000256" key="9">
    <source>
        <dbReference type="ARBA" id="ARBA00043149"/>
    </source>
</evidence>
<organism evidence="13 14">
    <name type="scientific">Alkalimonas amylolytica</name>
    <dbReference type="NCBI Taxonomy" id="152573"/>
    <lineage>
        <taxon>Bacteria</taxon>
        <taxon>Pseudomonadati</taxon>
        <taxon>Pseudomonadota</taxon>
        <taxon>Gammaproteobacteria</taxon>
        <taxon>Alkalimonas</taxon>
    </lineage>
</organism>
<dbReference type="InterPro" id="IPR018484">
    <property type="entry name" value="FGGY_N"/>
</dbReference>
<dbReference type="EMBL" id="FNRM01000003">
    <property type="protein sequence ID" value="SEA50835.1"/>
    <property type="molecule type" value="Genomic_DNA"/>
</dbReference>
<dbReference type="FunFam" id="3.30.420.40:FF:000007">
    <property type="entry name" value="Glycerol kinase"/>
    <property type="match status" value="1"/>
</dbReference>
<protein>
    <recommendedName>
        <fullName evidence="3">glycerol kinase</fullName>
        <ecNumber evidence="3">2.7.1.30</ecNumber>
    </recommendedName>
    <alternativeName>
        <fullName evidence="9">ATP:glycerol 3-phosphotransferase</fullName>
    </alternativeName>
</protein>
<dbReference type="Pfam" id="PF02782">
    <property type="entry name" value="FGGY_C"/>
    <property type="match status" value="1"/>
</dbReference>
<feature type="domain" description="Carbohydrate kinase FGGY N-terminal" evidence="11">
    <location>
        <begin position="4"/>
        <end position="249"/>
    </location>
</feature>
<dbReference type="NCBIfam" id="NF000756">
    <property type="entry name" value="PRK00047.1"/>
    <property type="match status" value="1"/>
</dbReference>
<dbReference type="EC" id="2.7.1.30" evidence="3"/>
<evidence type="ECO:0000256" key="6">
    <source>
        <dbReference type="ARBA" id="ARBA00022777"/>
    </source>
</evidence>
<name>A0A1H4BRR2_ALKAM</name>
<dbReference type="PANTHER" id="PTHR10196:SF78">
    <property type="entry name" value="GLYCEROL KINASE"/>
    <property type="match status" value="1"/>
</dbReference>
<dbReference type="GO" id="GO:0005524">
    <property type="term" value="F:ATP binding"/>
    <property type="evidence" value="ECO:0007669"/>
    <property type="project" value="UniProtKB-KW"/>
</dbReference>
<sequence>MSDYIIAIDQGTTSSRAVLYDRQLSPQASCNEELPLSYPQTGWVEQDPEVIWQSVLNCIRQLLQQNGIQAKQVAALALTNQRETTLLWDKKTGKTLYPAIVWQDRRTADLCQELKQKHEDSIRAKTGLLADPYFSATKLQWLLEHLPDARNRAESGELCFGTIDSFLLWRLTDGKVHATEASNASRTLLFNIHQQQWDQELLQLFAIPAAVLPQVHDSAGDFGCCNTELFNHPIPIVSLLGDQQAALLGQACVEPGMLKSTYGTGCFAMVNTGAKALHSKHQLLTTVAWRLKGECSYALEGSIFMAGATVQWLRDKLGIIQQASETETLANGVDYQQSELLIPAFTGLGAPYWQPKVQAALFGLSRNSGREEICAAALRSVAYQTQDLLLAMEKDGITIADIRVDGGMTVNRWFLQALADLTQHSISQSKISDATAFGTAFLAAWQLGWFSTLDAIQPLWQSAAQFTPQLNPEQQSICYQNWSSAIDRLLAEPPRDQGMQKK</sequence>
<dbReference type="Proteomes" id="UP000198773">
    <property type="component" value="Unassembled WGS sequence"/>
</dbReference>
<evidence type="ECO:0000256" key="4">
    <source>
        <dbReference type="ARBA" id="ARBA00022679"/>
    </source>
</evidence>
<dbReference type="AlphaFoldDB" id="A0A1H4BRR2"/>
<comment type="similarity">
    <text evidence="2">Belongs to the FGGY kinase family.</text>
</comment>
<dbReference type="CDD" id="cd07786">
    <property type="entry name" value="FGGY_EcGK_like"/>
    <property type="match status" value="1"/>
</dbReference>
<evidence type="ECO:0000256" key="10">
    <source>
        <dbReference type="ARBA" id="ARBA00052101"/>
    </source>
</evidence>
<keyword evidence="4" id="KW-0808">Transferase</keyword>
<dbReference type="FunFam" id="3.30.420.40:FF:000008">
    <property type="entry name" value="Glycerol kinase"/>
    <property type="match status" value="1"/>
</dbReference>
<keyword evidence="7" id="KW-0319">Glycerol metabolism</keyword>
<dbReference type="PANTHER" id="PTHR10196">
    <property type="entry name" value="SUGAR KINASE"/>
    <property type="match status" value="1"/>
</dbReference>
<evidence type="ECO:0000256" key="1">
    <source>
        <dbReference type="ARBA" id="ARBA00005190"/>
    </source>
</evidence>
<comment type="catalytic activity">
    <reaction evidence="10">
        <text>glycerol + ATP = sn-glycerol 3-phosphate + ADP + H(+)</text>
        <dbReference type="Rhea" id="RHEA:21644"/>
        <dbReference type="ChEBI" id="CHEBI:15378"/>
        <dbReference type="ChEBI" id="CHEBI:17754"/>
        <dbReference type="ChEBI" id="CHEBI:30616"/>
        <dbReference type="ChEBI" id="CHEBI:57597"/>
        <dbReference type="ChEBI" id="CHEBI:456216"/>
        <dbReference type="EC" id="2.7.1.30"/>
    </reaction>
</comment>
<dbReference type="RefSeq" id="WP_091341911.1">
    <property type="nucleotide sequence ID" value="NZ_FNRM01000003.1"/>
</dbReference>
<dbReference type="PIRSF" id="PIRSF000538">
    <property type="entry name" value="GlpK"/>
    <property type="match status" value="1"/>
</dbReference>
<keyword evidence="8" id="KW-0067">ATP-binding</keyword>